<evidence type="ECO:0000313" key="15">
    <source>
        <dbReference type="EMBL" id="KAJ1172604.1"/>
    </source>
</evidence>
<keyword evidence="9" id="KW-1015">Disulfide bond</keyword>
<evidence type="ECO:0000256" key="4">
    <source>
        <dbReference type="ARBA" id="ARBA00022729"/>
    </source>
</evidence>
<dbReference type="InterPro" id="IPR007110">
    <property type="entry name" value="Ig-like_dom"/>
</dbReference>
<dbReference type="Proteomes" id="UP001066276">
    <property type="component" value="Chromosome 4_1"/>
</dbReference>
<dbReference type="InterPro" id="IPR036179">
    <property type="entry name" value="Ig-like_dom_sf"/>
</dbReference>
<dbReference type="PANTHER" id="PTHR13771">
    <property type="entry name" value="INTERCELLULAR ADHESION MOLECULE"/>
    <property type="match status" value="1"/>
</dbReference>
<evidence type="ECO:0000256" key="9">
    <source>
        <dbReference type="ARBA" id="ARBA00023157"/>
    </source>
</evidence>
<dbReference type="EMBL" id="JANPWB010000007">
    <property type="protein sequence ID" value="KAJ1172604.1"/>
    <property type="molecule type" value="Genomic_DNA"/>
</dbReference>
<evidence type="ECO:0000259" key="14">
    <source>
        <dbReference type="PROSITE" id="PS50835"/>
    </source>
</evidence>
<evidence type="ECO:0000256" key="10">
    <source>
        <dbReference type="ARBA" id="ARBA00023180"/>
    </source>
</evidence>
<dbReference type="Pfam" id="PF13927">
    <property type="entry name" value="Ig_3"/>
    <property type="match status" value="3"/>
</dbReference>
<dbReference type="InterPro" id="IPR048679">
    <property type="entry name" value="ICAM1_3_5_D2"/>
</dbReference>
<evidence type="ECO:0000256" key="7">
    <source>
        <dbReference type="ARBA" id="ARBA00022989"/>
    </source>
</evidence>
<evidence type="ECO:0000256" key="13">
    <source>
        <dbReference type="SAM" id="SignalP"/>
    </source>
</evidence>
<feature type="domain" description="Ig-like" evidence="14">
    <location>
        <begin position="649"/>
        <end position="725"/>
    </location>
</feature>
<feature type="signal peptide" evidence="13">
    <location>
        <begin position="1"/>
        <end position="25"/>
    </location>
</feature>
<gene>
    <name evidence="15" type="ORF">NDU88_004448</name>
</gene>
<keyword evidence="5" id="KW-0677">Repeat</keyword>
<comment type="subcellular location">
    <subcellularLocation>
        <location evidence="1">Membrane</location>
        <topology evidence="1">Single-pass type I membrane protein</topology>
    </subcellularLocation>
</comment>
<dbReference type="Pfam" id="PF03921">
    <property type="entry name" value="ICAM_N"/>
    <property type="match status" value="1"/>
</dbReference>
<reference evidence="15" key="1">
    <citation type="journal article" date="2022" name="bioRxiv">
        <title>Sequencing and chromosome-scale assembly of the giantPleurodeles waltlgenome.</title>
        <authorList>
            <person name="Brown T."/>
            <person name="Elewa A."/>
            <person name="Iarovenko S."/>
            <person name="Subramanian E."/>
            <person name="Araus A.J."/>
            <person name="Petzold A."/>
            <person name="Susuki M."/>
            <person name="Suzuki K.-i.T."/>
            <person name="Hayashi T."/>
            <person name="Toyoda A."/>
            <person name="Oliveira C."/>
            <person name="Osipova E."/>
            <person name="Leigh N.D."/>
            <person name="Simon A."/>
            <person name="Yun M.H."/>
        </authorList>
    </citation>
    <scope>NUCLEOTIDE SEQUENCE</scope>
    <source>
        <strain evidence="15">20211129_DDA</strain>
        <tissue evidence="15">Liver</tissue>
    </source>
</reference>
<dbReference type="SMART" id="SM00408">
    <property type="entry name" value="IGc2"/>
    <property type="match status" value="8"/>
</dbReference>
<evidence type="ECO:0000256" key="1">
    <source>
        <dbReference type="ARBA" id="ARBA00004479"/>
    </source>
</evidence>
<protein>
    <recommendedName>
        <fullName evidence="14">Ig-like domain-containing protein</fullName>
    </recommendedName>
</protein>
<keyword evidence="6" id="KW-0130">Cell adhesion</keyword>
<keyword evidence="10" id="KW-0325">Glycoprotein</keyword>
<organism evidence="15 16">
    <name type="scientific">Pleurodeles waltl</name>
    <name type="common">Iberian ribbed newt</name>
    <dbReference type="NCBI Taxonomy" id="8319"/>
    <lineage>
        <taxon>Eukaryota</taxon>
        <taxon>Metazoa</taxon>
        <taxon>Chordata</taxon>
        <taxon>Craniata</taxon>
        <taxon>Vertebrata</taxon>
        <taxon>Euteleostomi</taxon>
        <taxon>Amphibia</taxon>
        <taxon>Batrachia</taxon>
        <taxon>Caudata</taxon>
        <taxon>Salamandroidea</taxon>
        <taxon>Salamandridae</taxon>
        <taxon>Pleurodelinae</taxon>
        <taxon>Pleurodeles</taxon>
    </lineage>
</organism>
<evidence type="ECO:0000256" key="6">
    <source>
        <dbReference type="ARBA" id="ARBA00022889"/>
    </source>
</evidence>
<evidence type="ECO:0000313" key="16">
    <source>
        <dbReference type="Proteomes" id="UP001066276"/>
    </source>
</evidence>
<feature type="domain" description="Ig-like" evidence="14">
    <location>
        <begin position="405"/>
        <end position="481"/>
    </location>
</feature>
<dbReference type="SUPFAM" id="SSF48726">
    <property type="entry name" value="Immunoglobulin"/>
    <property type="match status" value="10"/>
</dbReference>
<name>A0AAV7T8E3_PLEWA</name>
<dbReference type="InterPro" id="IPR003599">
    <property type="entry name" value="Ig_sub"/>
</dbReference>
<comment type="similarity">
    <text evidence="2">Belongs to the immunoglobulin superfamily. ICAM family.</text>
</comment>
<feature type="domain" description="Ig-like" evidence="14">
    <location>
        <begin position="973"/>
        <end position="1056"/>
    </location>
</feature>
<dbReference type="GO" id="GO:0005886">
    <property type="term" value="C:plasma membrane"/>
    <property type="evidence" value="ECO:0007669"/>
    <property type="project" value="TreeGrafter"/>
</dbReference>
<dbReference type="InterPro" id="IPR013783">
    <property type="entry name" value="Ig-like_fold"/>
</dbReference>
<evidence type="ECO:0000256" key="8">
    <source>
        <dbReference type="ARBA" id="ARBA00023136"/>
    </source>
</evidence>
<dbReference type="PROSITE" id="PS50835">
    <property type="entry name" value="IG_LIKE"/>
    <property type="match status" value="6"/>
</dbReference>
<feature type="domain" description="Ig-like" evidence="14">
    <location>
        <begin position="730"/>
        <end position="806"/>
    </location>
</feature>
<dbReference type="GO" id="GO:0098609">
    <property type="term" value="P:cell-cell adhesion"/>
    <property type="evidence" value="ECO:0007669"/>
    <property type="project" value="InterPro"/>
</dbReference>
<sequence>MNRGLGLVCPCISHLGVWLLLAVSARNPCDLRILGPVPLFAEYGKSISLNCTMRCPNSAKGWETSLKKTELSEGSYWTWTTVAIGEWVSYPQCYVIDVEGDVSVTNTTIKAYQPPENVSISLPPLMQVGHPYFFTCSVQAVAPMEYFTMFLRKGNTTLHATSYHNVFGNSNFTHSQIIIAQRADHGVEYTCLARLYLTPSGELFEKSASVLVHTFGLPKEPTIDVLDYMELGSVVMATCKVAEAFPLEDVEVALQFDGRDLNVSVTRDNDMLTLEGAVPSDWPGKHMLACQATVSPKGEAKTVERFVYIYSFPEPYLNIQDVNTLAGQDVNITCVLQKSDPREALVVIKGNATLKTCKGRTEISCSHILRIEKEDHNRKITCEATLGFLNIFKTASFVLNVSYAPDFSPSLCQDTVTWMEGAQATFFCEADGNPLSHVECTKDGRDNLITGWSEVTRNQSGVYQCLATNIHGHRVKNVTVRVEYGPEFSDSLCPSSLTWVEGTPYMFSCEADGSPEPHINCSKDDEINAIGHRLEVSRHDSGTYRCKASNRHGVAVKNVTVIVEYAPKFNSSLCSKTHTWVEGAQAIIPSCEAVGNPPPHVQCTNNAGVNVRWNGSEITRNQSGIYQCLATNKHGHDAINIAVTVEYGPAFSEFTCPSTLMWVEGTAATFSCEADGRPTPRVECTKDGGPNAIRHWPTVTRHDAGTYRCNTSNRHGVALKNVAVRVEYKPGFSDTLCPSSVTWVEGTDVTSACQASGNPTPYIECIQEGGTKTLTNWSHITRYDYGTYQCHASNIHGFDVKNVTVTVEYGPEFTDVLCPSSQMWVEGDQDIFTCNADGNPAPVVKCFVDDRPDVQGHGPGITRPHSGLYQCKASNLHGIALKNVTVVTQYPPKFNDALCLSLLTWTEGSLTTFSCEADGNPTPSVKCTKDGIDKPVNQWLKISRNDSGFYQCIARNSHGSDVWNVEVIVEYKPDITCIEIIPSESIYRGQKVTLKCQANGFPGPTYHWRTPYNSSLTYSPDNSTVTIMAAEFQHGGVYECEVRNKHGSNRQQKEIHVKDILPIILGVVIGALALVGMAGISLKIYLLHRAEISQEYQVSRAQGVAKEENSTNTYTKMAQFQICDT</sequence>
<dbReference type="PRINTS" id="PR01472">
    <property type="entry name" value="ICAMVCAM1"/>
</dbReference>
<keyword evidence="7 12" id="KW-1133">Transmembrane helix</keyword>
<evidence type="ECO:0000256" key="12">
    <source>
        <dbReference type="SAM" id="Phobius"/>
    </source>
</evidence>
<dbReference type="PANTHER" id="PTHR13771:SF9">
    <property type="entry name" value="INTERCELLULAR ADHESION MOLECULE 5"/>
    <property type="match status" value="1"/>
</dbReference>
<dbReference type="GO" id="GO:0005178">
    <property type="term" value="F:integrin binding"/>
    <property type="evidence" value="ECO:0007669"/>
    <property type="project" value="InterPro"/>
</dbReference>
<proteinExistence type="inferred from homology"/>
<dbReference type="InterPro" id="IPR047012">
    <property type="entry name" value="ICAM_VCAM"/>
</dbReference>
<accession>A0AAV7T8E3</accession>
<feature type="domain" description="Ig-like" evidence="14">
    <location>
        <begin position="486"/>
        <end position="562"/>
    </location>
</feature>
<keyword evidence="4 13" id="KW-0732">Signal</keyword>
<dbReference type="SMART" id="SM00409">
    <property type="entry name" value="IG"/>
    <property type="match status" value="10"/>
</dbReference>
<keyword evidence="8 12" id="KW-0472">Membrane</keyword>
<feature type="transmembrane region" description="Helical" evidence="12">
    <location>
        <begin position="1060"/>
        <end position="1086"/>
    </location>
</feature>
<feature type="chain" id="PRO_5043787396" description="Ig-like domain-containing protein" evidence="13">
    <location>
        <begin position="26"/>
        <end position="1125"/>
    </location>
</feature>
<comment type="caution">
    <text evidence="15">The sequence shown here is derived from an EMBL/GenBank/DDBJ whole genome shotgun (WGS) entry which is preliminary data.</text>
</comment>
<dbReference type="InterPro" id="IPR013768">
    <property type="entry name" value="ICAM_N"/>
</dbReference>
<evidence type="ECO:0000256" key="2">
    <source>
        <dbReference type="ARBA" id="ARBA00005925"/>
    </source>
</evidence>
<evidence type="ECO:0000256" key="5">
    <source>
        <dbReference type="ARBA" id="ARBA00022737"/>
    </source>
</evidence>
<dbReference type="InterPro" id="IPR003987">
    <property type="entry name" value="ICAM_VCAM_N"/>
</dbReference>
<evidence type="ECO:0000256" key="3">
    <source>
        <dbReference type="ARBA" id="ARBA00022692"/>
    </source>
</evidence>
<dbReference type="AlphaFoldDB" id="A0AAV7T8E3"/>
<keyword evidence="11" id="KW-0393">Immunoglobulin domain</keyword>
<keyword evidence="16" id="KW-1185">Reference proteome</keyword>
<feature type="domain" description="Ig-like" evidence="14">
    <location>
        <begin position="892"/>
        <end position="968"/>
    </location>
</feature>
<dbReference type="InterPro" id="IPR003598">
    <property type="entry name" value="Ig_sub2"/>
</dbReference>
<dbReference type="Gene3D" id="2.60.40.10">
    <property type="entry name" value="Immunoglobulins"/>
    <property type="match status" value="12"/>
</dbReference>
<evidence type="ECO:0000256" key="11">
    <source>
        <dbReference type="ARBA" id="ARBA00023319"/>
    </source>
</evidence>
<dbReference type="Pfam" id="PF21146">
    <property type="entry name" value="ICAM1_3_5_D2"/>
    <property type="match status" value="1"/>
</dbReference>
<keyword evidence="3 12" id="KW-0812">Transmembrane</keyword>
<dbReference type="Pfam" id="PF13895">
    <property type="entry name" value="Ig_2"/>
    <property type="match status" value="1"/>
</dbReference>